<reference evidence="3" key="2">
    <citation type="submission" date="2023-08" db="EMBL/GenBank/DDBJ databases">
        <title>Identification and characterization of horizontal gene transfer across gut microbiota members of farm animals based on homology search.</title>
        <authorList>
            <person name="Schwarzerova J."/>
            <person name="Nykrynova M."/>
            <person name="Jureckova K."/>
            <person name="Cejkova D."/>
            <person name="Rychlik I."/>
        </authorList>
    </citation>
    <scope>NUCLEOTIDE SEQUENCE</scope>
    <source>
        <strain evidence="3">ET15</strain>
        <strain evidence="2">ET37</strain>
    </source>
</reference>
<keyword evidence="4" id="KW-1185">Reference proteome</keyword>
<feature type="region of interest" description="Disordered" evidence="1">
    <location>
        <begin position="328"/>
        <end position="353"/>
    </location>
</feature>
<dbReference type="EMBL" id="JAUEIF010000011">
    <property type="protein sequence ID" value="MDN0026043.1"/>
    <property type="molecule type" value="Genomic_DNA"/>
</dbReference>
<proteinExistence type="predicted"/>
<protein>
    <submittedName>
        <fullName evidence="3">Tetratricopeptide repeat protein</fullName>
    </submittedName>
</protein>
<sequence length="353" mass="40229">MISVIPFTGVVAQNDSVRGVVTDRAREYVQGSGEADSIPPVVYDRVTEPPIFYGGNYALEKFVLENVKYPAEAWNDTIYTKKDIRYYDCVIRKDGRVVFPRPFNMHPALADEIARVFAMLPSCKPAKRGDEYVDVTYNIDFSLKDDYLRVPHSALPSIKKAISAARDVKEKYSYGISKMEAEDIASRILAVHDEGWNEIHSTLAGARLLATLGRYDEAIALLVRGRKRYHWLGFDKYGRVAKLYEDMYYKPHTDLDAIVTLAAIYDMAGMSDRARDAYGEAIEMTESFMEQGIKAEDNLQRRMNRQYDLMHEKANRVMSKKSAAIRINDSDRRDIGDEHHLGEVNSEIDDRVA</sequence>
<evidence type="ECO:0000256" key="1">
    <source>
        <dbReference type="SAM" id="MobiDB-lite"/>
    </source>
</evidence>
<evidence type="ECO:0000313" key="5">
    <source>
        <dbReference type="Proteomes" id="UP001168478"/>
    </source>
</evidence>
<name>A0AAW7JJL4_9BACT</name>
<evidence type="ECO:0000313" key="3">
    <source>
        <dbReference type="EMBL" id="MDN0026043.1"/>
    </source>
</evidence>
<gene>
    <name evidence="2" type="ORF">QVN81_12045</name>
    <name evidence="3" type="ORF">QVN84_11005</name>
</gene>
<reference evidence="3" key="1">
    <citation type="submission" date="2023-06" db="EMBL/GenBank/DDBJ databases">
        <authorList>
            <person name="Zeman M."/>
            <person name="Kubasova T."/>
            <person name="Jahodarova E."/>
            <person name="Nykrynova M."/>
            <person name="Rychlik I."/>
        </authorList>
    </citation>
    <scope>NUCLEOTIDE SEQUENCE</scope>
    <source>
        <strain evidence="3">ET15</strain>
        <strain evidence="2">ET37</strain>
    </source>
</reference>
<dbReference type="AlphaFoldDB" id="A0AAW7JJL4"/>
<accession>A0AAW7JJL4</accession>
<evidence type="ECO:0000313" key="4">
    <source>
        <dbReference type="Proteomes" id="UP001167831"/>
    </source>
</evidence>
<dbReference type="SUPFAM" id="SSF48452">
    <property type="entry name" value="TPR-like"/>
    <property type="match status" value="1"/>
</dbReference>
<comment type="caution">
    <text evidence="3">The sequence shown here is derived from an EMBL/GenBank/DDBJ whole genome shotgun (WGS) entry which is preliminary data.</text>
</comment>
<dbReference type="Gene3D" id="1.25.40.10">
    <property type="entry name" value="Tetratricopeptide repeat domain"/>
    <property type="match status" value="1"/>
</dbReference>
<dbReference type="RefSeq" id="WP_289826198.1">
    <property type="nucleotide sequence ID" value="NZ_JAUEIE010000017.1"/>
</dbReference>
<dbReference type="InterPro" id="IPR011990">
    <property type="entry name" value="TPR-like_helical_dom_sf"/>
</dbReference>
<dbReference type="Proteomes" id="UP001168478">
    <property type="component" value="Unassembled WGS sequence"/>
</dbReference>
<organism evidence="3 5">
    <name type="scientific">Leyella lascolaii</name>
    <dbReference type="NCBI Taxonomy" id="1776379"/>
    <lineage>
        <taxon>Bacteria</taxon>
        <taxon>Pseudomonadati</taxon>
        <taxon>Bacteroidota</taxon>
        <taxon>Bacteroidia</taxon>
        <taxon>Bacteroidales</taxon>
        <taxon>Prevotellaceae</taxon>
        <taxon>Leyella</taxon>
    </lineage>
</organism>
<dbReference type="EMBL" id="JAUEIE010000017">
    <property type="protein sequence ID" value="MDN0023739.1"/>
    <property type="molecule type" value="Genomic_DNA"/>
</dbReference>
<evidence type="ECO:0000313" key="2">
    <source>
        <dbReference type="EMBL" id="MDN0023739.1"/>
    </source>
</evidence>
<dbReference type="Proteomes" id="UP001167831">
    <property type="component" value="Unassembled WGS sequence"/>
</dbReference>